<feature type="binding site" evidence="9">
    <location>
        <position position="26"/>
    </location>
    <ligand>
        <name>3-phosphoshikimate</name>
        <dbReference type="ChEBI" id="CHEBI:145989"/>
    </ligand>
</feature>
<dbReference type="PROSITE" id="PS00104">
    <property type="entry name" value="EPSP_SYNTHASE_1"/>
    <property type="match status" value="1"/>
</dbReference>
<dbReference type="GO" id="GO:0003866">
    <property type="term" value="F:3-phosphoshikimate 1-carboxyvinyltransferase activity"/>
    <property type="evidence" value="ECO:0007669"/>
    <property type="project" value="UniProtKB-UniRule"/>
</dbReference>
<feature type="binding site" evidence="9">
    <location>
        <position position="168"/>
    </location>
    <ligand>
        <name>phosphoenolpyruvate</name>
        <dbReference type="ChEBI" id="CHEBI:58702"/>
    </ligand>
</feature>
<feature type="binding site" evidence="9">
    <location>
        <position position="21"/>
    </location>
    <ligand>
        <name>3-phosphoshikimate</name>
        <dbReference type="ChEBI" id="CHEBI:145989"/>
    </ligand>
</feature>
<keyword evidence="13" id="KW-1185">Reference proteome</keyword>
<dbReference type="InterPro" id="IPR023193">
    <property type="entry name" value="EPSP_synthase_CS"/>
</dbReference>
<comment type="pathway">
    <text evidence="2 9">Metabolic intermediate biosynthesis; chorismate biosynthesis; chorismate from D-erythrose 4-phosphate and phosphoenolpyruvate: step 6/7.</text>
</comment>
<dbReference type="SUPFAM" id="SSF55205">
    <property type="entry name" value="EPT/RTPC-like"/>
    <property type="match status" value="1"/>
</dbReference>
<reference evidence="11" key="1">
    <citation type="submission" date="2015-01" db="EMBL/GenBank/DDBJ databases">
        <title>Comparative genome analysis of Bacillus coagulans HM-08, Clostridium butyricum HM-68, Bacillus subtilis HM-66 and Bacillus licheniformis BL-09.</title>
        <authorList>
            <person name="Zhang H."/>
        </authorList>
    </citation>
    <scope>NUCLEOTIDE SEQUENCE [LARGE SCALE GENOMIC DNA]</scope>
    <source>
        <strain evidence="11">HM-08</strain>
    </source>
</reference>
<feature type="binding site" evidence="9">
    <location>
        <position position="388"/>
    </location>
    <ligand>
        <name>phosphoenolpyruvate</name>
        <dbReference type="ChEBI" id="CHEBI:58702"/>
    </ligand>
</feature>
<dbReference type="PATRIC" id="fig|1398.18.peg.1995"/>
<dbReference type="Pfam" id="PF00275">
    <property type="entry name" value="EPSP_synthase"/>
    <property type="match status" value="1"/>
</dbReference>
<dbReference type="NCBIfam" id="TIGR01356">
    <property type="entry name" value="aroA"/>
    <property type="match status" value="1"/>
</dbReference>
<comment type="function">
    <text evidence="1 9">Catalyzes the transfer of the enolpyruvyl moiety of phosphoenolpyruvate (PEP) to the 5-hydroxyl of shikimate-3-phosphate (S3P) to produce enolpyruvyl shikimate-3-phosphate and inorganic phosphate.</text>
</comment>
<name>A0A0C5C7G5_HEYCO</name>
<evidence type="ECO:0000256" key="1">
    <source>
        <dbReference type="ARBA" id="ARBA00002174"/>
    </source>
</evidence>
<reference evidence="12" key="3">
    <citation type="submission" date="2016-01" db="EMBL/GenBank/DDBJ databases">
        <authorList>
            <person name="Oliw E.H."/>
        </authorList>
    </citation>
    <scope>NUCLEOTIDE SEQUENCE [LARGE SCALE GENOMIC DNA]</scope>
    <source>
        <strain evidence="12">GED7749B</strain>
    </source>
</reference>
<feature type="binding site" evidence="9">
    <location>
        <position position="315"/>
    </location>
    <ligand>
        <name>3-phosphoshikimate</name>
        <dbReference type="ChEBI" id="CHEBI:145989"/>
    </ligand>
</feature>
<dbReference type="EC" id="2.5.1.19" evidence="9"/>
<dbReference type="InterPro" id="IPR006264">
    <property type="entry name" value="EPSP_synthase"/>
</dbReference>
<dbReference type="Proteomes" id="UP000032024">
    <property type="component" value="Chromosome"/>
</dbReference>
<dbReference type="PROSITE" id="PS00885">
    <property type="entry name" value="EPSP_SYNTHASE_2"/>
    <property type="match status" value="1"/>
</dbReference>
<feature type="active site" description="Proton acceptor" evidence="9">
    <location>
        <position position="315"/>
    </location>
</feature>
<keyword evidence="6 9" id="KW-0808">Transferase</keyword>
<feature type="binding site" evidence="9">
    <location>
        <position position="346"/>
    </location>
    <ligand>
        <name>phosphoenolpyruvate</name>
        <dbReference type="ChEBI" id="CHEBI:58702"/>
    </ligand>
</feature>
<organism evidence="12 14">
    <name type="scientific">Heyndrickxia coagulans</name>
    <name type="common">Weizmannia coagulans</name>
    <dbReference type="NCBI Taxonomy" id="1398"/>
    <lineage>
        <taxon>Bacteria</taxon>
        <taxon>Bacillati</taxon>
        <taxon>Bacillota</taxon>
        <taxon>Bacilli</taxon>
        <taxon>Bacillales</taxon>
        <taxon>Bacillaceae</taxon>
        <taxon>Heyndrickxia</taxon>
    </lineage>
</organism>
<dbReference type="PANTHER" id="PTHR21090:SF5">
    <property type="entry name" value="PENTAFUNCTIONAL AROM POLYPEPTIDE"/>
    <property type="match status" value="1"/>
</dbReference>
<evidence type="ECO:0000256" key="6">
    <source>
        <dbReference type="ARBA" id="ARBA00022679"/>
    </source>
</evidence>
<dbReference type="Gene3D" id="3.65.10.10">
    <property type="entry name" value="Enolpyruvate transferase domain"/>
    <property type="match status" value="2"/>
</dbReference>
<dbReference type="GO" id="GO:0009073">
    <property type="term" value="P:aromatic amino acid family biosynthetic process"/>
    <property type="evidence" value="ECO:0007669"/>
    <property type="project" value="UniProtKB-KW"/>
</dbReference>
<dbReference type="HAMAP" id="MF_00210">
    <property type="entry name" value="EPSP_synth"/>
    <property type="match status" value="1"/>
</dbReference>
<gene>
    <name evidence="9" type="primary">aroA</name>
    <name evidence="12" type="ORF">HMPREF3213_02573</name>
    <name evidence="11" type="ORF">SB48_HM08orf03166</name>
</gene>
<evidence type="ECO:0000256" key="8">
    <source>
        <dbReference type="ARBA" id="ARBA00044633"/>
    </source>
</evidence>
<dbReference type="PIRSF" id="PIRSF000505">
    <property type="entry name" value="EPSPS"/>
    <property type="match status" value="1"/>
</dbReference>
<evidence type="ECO:0000256" key="2">
    <source>
        <dbReference type="ARBA" id="ARBA00004811"/>
    </source>
</evidence>
<evidence type="ECO:0000256" key="7">
    <source>
        <dbReference type="ARBA" id="ARBA00023141"/>
    </source>
</evidence>
<proteinExistence type="inferred from homology"/>
<evidence type="ECO:0000256" key="9">
    <source>
        <dbReference type="HAMAP-Rule" id="MF_00210"/>
    </source>
</evidence>
<feature type="binding site" evidence="9">
    <location>
        <position position="22"/>
    </location>
    <ligand>
        <name>3-phosphoshikimate</name>
        <dbReference type="ChEBI" id="CHEBI:145989"/>
    </ligand>
</feature>
<comment type="subcellular location">
    <subcellularLocation>
        <location evidence="9">Cytoplasm</location>
    </subcellularLocation>
</comment>
<feature type="binding site" evidence="9">
    <location>
        <position position="342"/>
    </location>
    <ligand>
        <name>3-phosphoshikimate</name>
        <dbReference type="ChEBI" id="CHEBI:145989"/>
    </ligand>
</feature>
<feature type="binding site" evidence="9">
    <location>
        <position position="121"/>
    </location>
    <ligand>
        <name>phosphoenolpyruvate</name>
        <dbReference type="ChEBI" id="CHEBI:58702"/>
    </ligand>
</feature>
<keyword evidence="5 9" id="KW-0028">Amino-acid biosynthesis</keyword>
<keyword evidence="7 9" id="KW-0057">Aromatic amino acid biosynthesis</keyword>
<dbReference type="RefSeq" id="WP_014098167.1">
    <property type="nucleotide sequence ID" value="NZ_CP010525.1"/>
</dbReference>
<accession>A0A0C5C7G5</accession>
<protein>
    <recommendedName>
        <fullName evidence="9">3-phosphoshikimate 1-carboxyvinyltransferase</fullName>
        <ecNumber evidence="9">2.5.1.19</ecNumber>
    </recommendedName>
    <alternativeName>
        <fullName evidence="9">5-enolpyruvylshikimate-3-phosphate synthase</fullName>
        <shortName evidence="9">EPSP synthase</shortName>
        <shortName evidence="9">EPSPS</shortName>
    </alternativeName>
</protein>
<evidence type="ECO:0000313" key="13">
    <source>
        <dbReference type="Proteomes" id="UP000032024"/>
    </source>
</evidence>
<comment type="subunit">
    <text evidence="9">Monomer.</text>
</comment>
<dbReference type="UniPathway" id="UPA00053">
    <property type="reaction ID" value="UER00089"/>
</dbReference>
<dbReference type="FunFam" id="3.65.10.10:FF:000006">
    <property type="entry name" value="3-phosphoshikimate 1-carboxyvinyltransferase"/>
    <property type="match status" value="1"/>
</dbReference>
<dbReference type="EMBL" id="LRPN01000116">
    <property type="protein sequence ID" value="KWZ79469.1"/>
    <property type="molecule type" value="Genomic_DNA"/>
</dbReference>
<reference evidence="13" key="2">
    <citation type="submission" date="2015-01" db="EMBL/GenBank/DDBJ databases">
        <title>Comparative genome analysis of Bacillus coagulans HM-08, Clostridium butyricum HM-68, Bacillus subtilis HM-66 and Bacillus paralicheniformis BL-09.</title>
        <authorList>
            <person name="Zhang H."/>
        </authorList>
    </citation>
    <scope>NUCLEOTIDE SEQUENCE [LARGE SCALE GENOMIC DNA]</scope>
    <source>
        <strain evidence="13">HM-08</strain>
    </source>
</reference>
<evidence type="ECO:0000256" key="5">
    <source>
        <dbReference type="ARBA" id="ARBA00022605"/>
    </source>
</evidence>
<dbReference type="GO" id="GO:0005737">
    <property type="term" value="C:cytoplasm"/>
    <property type="evidence" value="ECO:0007669"/>
    <property type="project" value="UniProtKB-SubCell"/>
</dbReference>
<comment type="caution">
    <text evidence="9">Lacks conserved residue(s) required for the propagation of feature annotation.</text>
</comment>
<evidence type="ECO:0000256" key="4">
    <source>
        <dbReference type="ARBA" id="ARBA00022490"/>
    </source>
</evidence>
<dbReference type="STRING" id="1398.AB434_3289"/>
<evidence type="ECO:0000313" key="12">
    <source>
        <dbReference type="EMBL" id="KWZ79469.1"/>
    </source>
</evidence>
<dbReference type="InterPro" id="IPR013792">
    <property type="entry name" value="RNA3'P_cycl/enolpyr_Trfase_a/b"/>
</dbReference>
<feature type="domain" description="Enolpyruvate transferase" evidence="10">
    <location>
        <begin position="9"/>
        <end position="423"/>
    </location>
</feature>
<evidence type="ECO:0000259" key="10">
    <source>
        <dbReference type="Pfam" id="PF00275"/>
    </source>
</evidence>
<dbReference type="AlphaFoldDB" id="A0A0C5C7G5"/>
<feature type="binding site" evidence="9">
    <location>
        <position position="168"/>
    </location>
    <ligand>
        <name>3-phosphoshikimate</name>
        <dbReference type="ChEBI" id="CHEBI:145989"/>
    </ligand>
</feature>
<dbReference type="EMBL" id="CP010525">
    <property type="protein sequence ID" value="AJO22791.1"/>
    <property type="molecule type" value="Genomic_DNA"/>
</dbReference>
<reference evidence="14" key="4">
    <citation type="submission" date="2016-01" db="EMBL/GenBank/DDBJ databases">
        <authorList>
            <person name="Mitreva M."/>
            <person name="Pepin K.H."/>
            <person name="Mihindukulasuriya K.A."/>
            <person name="Fulton R."/>
            <person name="Fronick C."/>
            <person name="O'Laughlin M."/>
            <person name="Miner T."/>
            <person name="Herter B."/>
            <person name="Rosa B.A."/>
            <person name="Cordes M."/>
            <person name="Tomlinson C."/>
            <person name="Wollam A."/>
            <person name="Palsikar V.B."/>
            <person name="Mardis E.R."/>
            <person name="Wilson R.K."/>
        </authorList>
    </citation>
    <scope>NUCLEOTIDE SEQUENCE [LARGE SCALE GENOMIC DNA]</scope>
    <source>
        <strain evidence="14">GED7749B</strain>
    </source>
</reference>
<dbReference type="GO" id="GO:0009423">
    <property type="term" value="P:chorismate biosynthetic process"/>
    <property type="evidence" value="ECO:0007669"/>
    <property type="project" value="UniProtKB-UniRule"/>
</dbReference>
<keyword evidence="4 9" id="KW-0963">Cytoplasm</keyword>
<feature type="binding site" evidence="9">
    <location>
        <position position="21"/>
    </location>
    <ligand>
        <name>phosphoenolpyruvate</name>
        <dbReference type="ChEBI" id="CHEBI:58702"/>
    </ligand>
</feature>
<sequence>MEKLAPAQTGLKGTIKVPGDKSISHRSVMFAAVARGKTMVENFLPGADCLSTIHCFQQMSVPIERDGTRVVIAGKGWDGLAEPETVLDTGNSGTTTRLMLGLLAGRPFHSVIAGDESIAKRPMQRVTKPLCEMGAHIDGRMGGNFTPLSIRGGALQGIEYRLPVASAQVKSALLLAGLQADGTTIVHEPQPTRDHTERMIRAFGGEVRTEGRTISVRGGTVFHGTEIVVPGDISSAAFFMAAASLVPGSEIVLPDVGLNPTRAGIIDVLKQMGADMEVIETHAPSDGEQTGTLVIRPAALQGVEIGGGLIPRLIDEIPIIALLATQAEGRTVIKDAAELKVKETNRIDTVVRELKKLGAHIEATADGMIIEGPCRLSGGTVESHGDHRIGMMLAVASLVAKDAVCLKGAEAIAVSYPQFFDDLKSVL</sequence>
<dbReference type="CDD" id="cd01556">
    <property type="entry name" value="EPSP_synthase"/>
    <property type="match status" value="1"/>
</dbReference>
<dbReference type="InterPro" id="IPR036968">
    <property type="entry name" value="Enolpyruvate_Tfrase_sf"/>
</dbReference>
<evidence type="ECO:0000313" key="14">
    <source>
        <dbReference type="Proteomes" id="UP000070376"/>
    </source>
</evidence>
<feature type="binding site" evidence="9">
    <location>
        <position position="93"/>
    </location>
    <ligand>
        <name>phosphoenolpyruvate</name>
        <dbReference type="ChEBI" id="CHEBI:58702"/>
    </ligand>
</feature>
<feature type="binding site" evidence="9">
    <location>
        <position position="166"/>
    </location>
    <ligand>
        <name>3-phosphoshikimate</name>
        <dbReference type="ChEBI" id="CHEBI:145989"/>
    </ligand>
</feature>
<dbReference type="PANTHER" id="PTHR21090">
    <property type="entry name" value="AROM/DEHYDROQUINATE SYNTHASE"/>
    <property type="match status" value="1"/>
</dbReference>
<dbReference type="GO" id="GO:0008652">
    <property type="term" value="P:amino acid biosynthetic process"/>
    <property type="evidence" value="ECO:0007669"/>
    <property type="project" value="UniProtKB-KW"/>
</dbReference>
<evidence type="ECO:0000313" key="11">
    <source>
        <dbReference type="EMBL" id="AJO22791.1"/>
    </source>
</evidence>
<dbReference type="FunFam" id="3.65.10.10:FF:000005">
    <property type="entry name" value="3-phosphoshikimate 1-carboxyvinyltransferase"/>
    <property type="match status" value="1"/>
</dbReference>
<evidence type="ECO:0000256" key="3">
    <source>
        <dbReference type="ARBA" id="ARBA00009948"/>
    </source>
</evidence>
<dbReference type="Proteomes" id="UP000070376">
    <property type="component" value="Unassembled WGS sequence"/>
</dbReference>
<comment type="similarity">
    <text evidence="3 9">Belongs to the EPSP synthase family.</text>
</comment>
<dbReference type="InterPro" id="IPR001986">
    <property type="entry name" value="Enolpyruvate_Tfrase_dom"/>
</dbReference>
<comment type="catalytic activity">
    <reaction evidence="8">
        <text>3-phosphoshikimate + phosphoenolpyruvate = 5-O-(1-carboxyvinyl)-3-phosphoshikimate + phosphate</text>
        <dbReference type="Rhea" id="RHEA:21256"/>
        <dbReference type="ChEBI" id="CHEBI:43474"/>
        <dbReference type="ChEBI" id="CHEBI:57701"/>
        <dbReference type="ChEBI" id="CHEBI:58702"/>
        <dbReference type="ChEBI" id="CHEBI:145989"/>
        <dbReference type="EC" id="2.5.1.19"/>
    </reaction>
    <physiologicalReaction direction="left-to-right" evidence="8">
        <dbReference type="Rhea" id="RHEA:21257"/>
    </physiologicalReaction>
</comment>